<dbReference type="InterPro" id="IPR047796">
    <property type="entry name" value="SdpR-like_repress"/>
</dbReference>
<keyword evidence="2" id="KW-0238">DNA-binding</keyword>
<comment type="caution">
    <text evidence="5">The sequence shown here is derived from an EMBL/GenBank/DDBJ whole genome shotgun (WGS) entry which is preliminary data.</text>
</comment>
<dbReference type="SMART" id="SM00418">
    <property type="entry name" value="HTH_ARSR"/>
    <property type="match status" value="1"/>
</dbReference>
<dbReference type="PROSITE" id="PS50987">
    <property type="entry name" value="HTH_ARSR_2"/>
    <property type="match status" value="1"/>
</dbReference>
<dbReference type="SUPFAM" id="SSF46785">
    <property type="entry name" value="Winged helix' DNA-binding domain"/>
    <property type="match status" value="1"/>
</dbReference>
<proteinExistence type="predicted"/>
<dbReference type="NCBIfam" id="NF033789">
    <property type="entry name" value="repress_SdpR"/>
    <property type="match status" value="1"/>
</dbReference>
<dbReference type="PANTHER" id="PTHR33154">
    <property type="entry name" value="TRANSCRIPTIONAL REGULATOR, ARSR FAMILY"/>
    <property type="match status" value="1"/>
</dbReference>
<dbReference type="PRINTS" id="PR00778">
    <property type="entry name" value="HTHARSR"/>
</dbReference>
<gene>
    <name evidence="5" type="ORF">GEV02_15340</name>
</gene>
<dbReference type="AlphaFoldDB" id="A0A6A7N3C0"/>
<dbReference type="GO" id="GO:0003700">
    <property type="term" value="F:DNA-binding transcription factor activity"/>
    <property type="evidence" value="ECO:0007669"/>
    <property type="project" value="InterPro"/>
</dbReference>
<protein>
    <submittedName>
        <fullName evidence="5">Autorepressor SdpR family transcription factor</fullName>
    </submittedName>
</protein>
<dbReference type="InterPro" id="IPR036388">
    <property type="entry name" value="WH-like_DNA-bd_sf"/>
</dbReference>
<dbReference type="GO" id="GO:0003677">
    <property type="term" value="F:DNA binding"/>
    <property type="evidence" value="ECO:0007669"/>
    <property type="project" value="UniProtKB-KW"/>
</dbReference>
<dbReference type="Pfam" id="PF12840">
    <property type="entry name" value="HTH_20"/>
    <property type="match status" value="1"/>
</dbReference>
<keyword evidence="1" id="KW-0805">Transcription regulation</keyword>
<dbReference type="Gene3D" id="1.10.10.10">
    <property type="entry name" value="Winged helix-like DNA-binding domain superfamily/Winged helix DNA-binding domain"/>
    <property type="match status" value="1"/>
</dbReference>
<dbReference type="RefSeq" id="WP_152838817.1">
    <property type="nucleotide sequence ID" value="NZ_WHUG01000005.1"/>
</dbReference>
<dbReference type="NCBIfam" id="NF033788">
    <property type="entry name" value="HTH_metalloreg"/>
    <property type="match status" value="1"/>
</dbReference>
<sequence>MKASNNAFKAIADPARREILRLLRPGEMTAGDLAAHFDMSKPTMSHHFAVLAEADLITRRREGQAIWYGLNTTVLQDVLSWIMDLAGPETKPRKK</sequence>
<evidence type="ECO:0000256" key="2">
    <source>
        <dbReference type="ARBA" id="ARBA00023125"/>
    </source>
</evidence>
<dbReference type="InterPro" id="IPR036390">
    <property type="entry name" value="WH_DNA-bd_sf"/>
</dbReference>
<dbReference type="EMBL" id="WHUG01000005">
    <property type="protein sequence ID" value="MQA39526.1"/>
    <property type="molecule type" value="Genomic_DNA"/>
</dbReference>
<organism evidence="5 6">
    <name type="scientific">Rugamonas aquatica</name>
    <dbReference type="NCBI Taxonomy" id="2743357"/>
    <lineage>
        <taxon>Bacteria</taxon>
        <taxon>Pseudomonadati</taxon>
        <taxon>Pseudomonadota</taxon>
        <taxon>Betaproteobacteria</taxon>
        <taxon>Burkholderiales</taxon>
        <taxon>Oxalobacteraceae</taxon>
        <taxon>Telluria group</taxon>
        <taxon>Rugamonas</taxon>
    </lineage>
</organism>
<name>A0A6A7N3C0_9BURK</name>
<dbReference type="PANTHER" id="PTHR33154:SF33">
    <property type="entry name" value="TRANSCRIPTIONAL REPRESSOR SDPR"/>
    <property type="match status" value="1"/>
</dbReference>
<dbReference type="CDD" id="cd00090">
    <property type="entry name" value="HTH_ARSR"/>
    <property type="match status" value="1"/>
</dbReference>
<dbReference type="InterPro" id="IPR011991">
    <property type="entry name" value="ArsR-like_HTH"/>
</dbReference>
<keyword evidence="6" id="KW-1185">Reference proteome</keyword>
<dbReference type="Proteomes" id="UP000440498">
    <property type="component" value="Unassembled WGS sequence"/>
</dbReference>
<feature type="domain" description="HTH arsR-type" evidence="4">
    <location>
        <begin position="1"/>
        <end position="90"/>
    </location>
</feature>
<evidence type="ECO:0000259" key="4">
    <source>
        <dbReference type="PROSITE" id="PS50987"/>
    </source>
</evidence>
<reference evidence="5 6" key="1">
    <citation type="submission" date="2019-10" db="EMBL/GenBank/DDBJ databases">
        <title>Two novel species isolated from a subtropical stream in China.</title>
        <authorList>
            <person name="Lu H."/>
        </authorList>
    </citation>
    <scope>NUCLEOTIDE SEQUENCE [LARGE SCALE GENOMIC DNA]</scope>
    <source>
        <strain evidence="5 6">FT29W</strain>
    </source>
</reference>
<evidence type="ECO:0000256" key="1">
    <source>
        <dbReference type="ARBA" id="ARBA00023015"/>
    </source>
</evidence>
<evidence type="ECO:0000313" key="6">
    <source>
        <dbReference type="Proteomes" id="UP000440498"/>
    </source>
</evidence>
<evidence type="ECO:0000313" key="5">
    <source>
        <dbReference type="EMBL" id="MQA39526.1"/>
    </source>
</evidence>
<evidence type="ECO:0000256" key="3">
    <source>
        <dbReference type="ARBA" id="ARBA00023163"/>
    </source>
</evidence>
<keyword evidence="3" id="KW-0804">Transcription</keyword>
<dbReference type="InterPro" id="IPR051081">
    <property type="entry name" value="HTH_MetalResp_TranReg"/>
</dbReference>
<accession>A0A6A7N3C0</accession>
<dbReference type="InterPro" id="IPR001845">
    <property type="entry name" value="HTH_ArsR_DNA-bd_dom"/>
</dbReference>